<keyword evidence="3" id="KW-0805">Transcription regulation</keyword>
<dbReference type="PROSITE" id="PS00675">
    <property type="entry name" value="SIGMA54_INTERACT_1"/>
    <property type="match status" value="1"/>
</dbReference>
<dbReference type="SMART" id="SM00382">
    <property type="entry name" value="AAA"/>
    <property type="match status" value="1"/>
</dbReference>
<dbReference type="Pfam" id="PF25601">
    <property type="entry name" value="AAA_lid_14"/>
    <property type="match status" value="1"/>
</dbReference>
<keyword evidence="1" id="KW-0547">Nucleotide-binding</keyword>
<protein>
    <recommendedName>
        <fullName evidence="10">Sigma-54 factor interaction domain-containing protein</fullName>
    </recommendedName>
</protein>
<dbReference type="InterPro" id="IPR035965">
    <property type="entry name" value="PAS-like_dom_sf"/>
</dbReference>
<dbReference type="InterPro" id="IPR010524">
    <property type="entry name" value="Sig_transdc_resp-reg_PrpR_N"/>
</dbReference>
<dbReference type="InterPro" id="IPR025662">
    <property type="entry name" value="Sigma_54_int_dom_ATP-bd_1"/>
</dbReference>
<dbReference type="InterPro" id="IPR009057">
    <property type="entry name" value="Homeodomain-like_sf"/>
</dbReference>
<dbReference type="PROSITE" id="PS50112">
    <property type="entry name" value="PAS"/>
    <property type="match status" value="1"/>
</dbReference>
<feature type="domain" description="PAS" evidence="7">
    <location>
        <begin position="237"/>
        <end position="282"/>
    </location>
</feature>
<dbReference type="InterPro" id="IPR002078">
    <property type="entry name" value="Sigma_54_int"/>
</dbReference>
<dbReference type="GO" id="GO:0005524">
    <property type="term" value="F:ATP binding"/>
    <property type="evidence" value="ECO:0007669"/>
    <property type="project" value="UniProtKB-KW"/>
</dbReference>
<dbReference type="Pfam" id="PF06506">
    <property type="entry name" value="PrpR_N"/>
    <property type="match status" value="1"/>
</dbReference>
<keyword evidence="4" id="KW-0804">Transcription</keyword>
<evidence type="ECO:0000256" key="4">
    <source>
        <dbReference type="ARBA" id="ARBA00023163"/>
    </source>
</evidence>
<dbReference type="PANTHER" id="PTHR32071:SF57">
    <property type="entry name" value="C4-DICARBOXYLATE TRANSPORT TRANSCRIPTIONAL REGULATORY PROTEIN DCTD"/>
    <property type="match status" value="1"/>
</dbReference>
<organism evidence="8 9">
    <name type="scientific">Marispirochaeta aestuarii</name>
    <dbReference type="NCBI Taxonomy" id="1963862"/>
    <lineage>
        <taxon>Bacteria</taxon>
        <taxon>Pseudomonadati</taxon>
        <taxon>Spirochaetota</taxon>
        <taxon>Spirochaetia</taxon>
        <taxon>Spirochaetales</taxon>
        <taxon>Spirochaetaceae</taxon>
        <taxon>Marispirochaeta</taxon>
    </lineage>
</organism>
<gene>
    <name evidence="8" type="ORF">B4O97_09565</name>
</gene>
<evidence type="ECO:0000256" key="5">
    <source>
        <dbReference type="SAM" id="MobiDB-lite"/>
    </source>
</evidence>
<dbReference type="GO" id="GO:0006355">
    <property type="term" value="P:regulation of DNA-templated transcription"/>
    <property type="evidence" value="ECO:0007669"/>
    <property type="project" value="InterPro"/>
</dbReference>
<dbReference type="Gene3D" id="3.40.50.2300">
    <property type="match status" value="1"/>
</dbReference>
<evidence type="ECO:0000259" key="7">
    <source>
        <dbReference type="PROSITE" id="PS50112"/>
    </source>
</evidence>
<comment type="caution">
    <text evidence="8">The sequence shown here is derived from an EMBL/GenBank/DDBJ whole genome shotgun (WGS) entry which is preliminary data.</text>
</comment>
<dbReference type="SUPFAM" id="SSF46689">
    <property type="entry name" value="Homeodomain-like"/>
    <property type="match status" value="1"/>
</dbReference>
<dbReference type="STRING" id="1963862.B4O97_09565"/>
<reference evidence="8 9" key="1">
    <citation type="submission" date="2017-03" db="EMBL/GenBank/DDBJ databases">
        <title>Draft Genome sequence of Marispirochaeta sp. strain JC444.</title>
        <authorList>
            <person name="Shivani Y."/>
            <person name="Subhash Y."/>
            <person name="Sasikala C."/>
            <person name="Ramana C."/>
        </authorList>
    </citation>
    <scope>NUCLEOTIDE SEQUENCE [LARGE SCALE GENOMIC DNA]</scope>
    <source>
        <strain evidence="8 9">JC444</strain>
    </source>
</reference>
<evidence type="ECO:0000256" key="3">
    <source>
        <dbReference type="ARBA" id="ARBA00023015"/>
    </source>
</evidence>
<dbReference type="Gene3D" id="1.10.8.60">
    <property type="match status" value="1"/>
</dbReference>
<dbReference type="InterPro" id="IPR058031">
    <property type="entry name" value="AAA_lid_NorR"/>
</dbReference>
<evidence type="ECO:0008006" key="10">
    <source>
        <dbReference type="Google" id="ProtNLM"/>
    </source>
</evidence>
<dbReference type="PANTHER" id="PTHR32071">
    <property type="entry name" value="TRANSCRIPTIONAL REGULATORY PROTEIN"/>
    <property type="match status" value="1"/>
</dbReference>
<evidence type="ECO:0000313" key="8">
    <source>
        <dbReference type="EMBL" id="ORC35408.1"/>
    </source>
</evidence>
<dbReference type="GO" id="GO:0043565">
    <property type="term" value="F:sequence-specific DNA binding"/>
    <property type="evidence" value="ECO:0007669"/>
    <property type="project" value="InterPro"/>
</dbReference>
<dbReference type="PROSITE" id="PS50045">
    <property type="entry name" value="SIGMA54_INTERACT_4"/>
    <property type="match status" value="1"/>
</dbReference>
<feature type="domain" description="Sigma-54 factor interaction" evidence="6">
    <location>
        <begin position="366"/>
        <end position="596"/>
    </location>
</feature>
<proteinExistence type="predicted"/>
<dbReference type="SUPFAM" id="SSF159800">
    <property type="entry name" value="PrpR receptor domain-like"/>
    <property type="match status" value="1"/>
</dbReference>
<evidence type="ECO:0000313" key="9">
    <source>
        <dbReference type="Proteomes" id="UP000192343"/>
    </source>
</evidence>
<dbReference type="Gene3D" id="3.40.50.10660">
    <property type="entry name" value="PrpR receptor domain-like"/>
    <property type="match status" value="1"/>
</dbReference>
<accession>A0A1Y1RY66</accession>
<dbReference type="AlphaFoldDB" id="A0A1Y1RY66"/>
<dbReference type="InterPro" id="IPR002197">
    <property type="entry name" value="HTH_Fis"/>
</dbReference>
<dbReference type="FunFam" id="3.40.50.300:FF:000006">
    <property type="entry name" value="DNA-binding transcriptional regulator NtrC"/>
    <property type="match status" value="1"/>
</dbReference>
<sequence length="688" mass="77752">MLHSEQPMKHNDDSFEEYTRMSKHERDHREGSSELAVRLILIAPFKSFADRFEATFHEHNARHVSAPYEIYKYDLNTLIAEGAEEIKSIDLDCDVVIARGFTAADLASRNTYIPVVEVAVEATDILDRMVEARRLFPDSKIAVVGSSNMVMGIERISTLSGIEARAFTCEDREEIEKIVHNLARSNYGVVIGGVRTIDYARNMGMEALLLESSREAMWHAITQAKKYAYINRKERERRHSLSTVLNQTNEGIIFLNREHKIDVFNMAASRILGIQSNRALGKRIDQILPSPQFTGFLSNSKVQKDEIIELSKARLAISKSPVYILGDRIGTVITFQDETHIQHLESRVRVHQHAHGHVARHTFDDILGTSQPIRSAVRMAKQYSQVDSNVIITGQTGTGKEIFAQSIHNHSSRRDGPFVAVNCAALPESLLESELFGYVEGAFTGAAKGGKAGLFELAHRGTIFLDEISEMPPLLQGHLLRVVQEKEIRRLGHDRVIPIDVRIIAAANRDLASLVKAGQFRSDLYYRLHILHLHLPTLDERKDDIPLMVEHWVRWYSREFGFYDVRVTEEARHALAAYSWPGNLRQLMGVCEQLVVLHQKDTIDAESVHAVMGGDHGAGMNKIAPDPESIAPSDIRGFKPVLPQDKEHFEREKILSVLQLCANNRTLAARMLGVSRTTLWRHMQKLEI</sequence>
<keyword evidence="9" id="KW-1185">Reference proteome</keyword>
<evidence type="ECO:0000256" key="2">
    <source>
        <dbReference type="ARBA" id="ARBA00022840"/>
    </source>
</evidence>
<dbReference type="Pfam" id="PF02954">
    <property type="entry name" value="HTH_8"/>
    <property type="match status" value="1"/>
</dbReference>
<dbReference type="InterPro" id="IPR000014">
    <property type="entry name" value="PAS"/>
</dbReference>
<dbReference type="PRINTS" id="PR01590">
    <property type="entry name" value="HTHFIS"/>
</dbReference>
<dbReference type="Gene3D" id="3.30.450.20">
    <property type="entry name" value="PAS domain"/>
    <property type="match status" value="1"/>
</dbReference>
<dbReference type="Proteomes" id="UP000192343">
    <property type="component" value="Unassembled WGS sequence"/>
</dbReference>
<feature type="region of interest" description="Disordered" evidence="5">
    <location>
        <begin position="1"/>
        <end position="29"/>
    </location>
</feature>
<dbReference type="Gene3D" id="1.10.10.60">
    <property type="entry name" value="Homeodomain-like"/>
    <property type="match status" value="1"/>
</dbReference>
<dbReference type="GO" id="GO:0000156">
    <property type="term" value="F:phosphorelay response regulator activity"/>
    <property type="evidence" value="ECO:0007669"/>
    <property type="project" value="InterPro"/>
</dbReference>
<dbReference type="Pfam" id="PF00158">
    <property type="entry name" value="Sigma54_activat"/>
    <property type="match status" value="1"/>
</dbReference>
<name>A0A1Y1RY66_9SPIO</name>
<dbReference type="EMBL" id="MWQY01000009">
    <property type="protein sequence ID" value="ORC35408.1"/>
    <property type="molecule type" value="Genomic_DNA"/>
</dbReference>
<evidence type="ECO:0000259" key="6">
    <source>
        <dbReference type="PROSITE" id="PS50045"/>
    </source>
</evidence>
<dbReference type="CDD" id="cd00009">
    <property type="entry name" value="AAA"/>
    <property type="match status" value="1"/>
</dbReference>
<evidence type="ECO:0000256" key="1">
    <source>
        <dbReference type="ARBA" id="ARBA00022741"/>
    </source>
</evidence>
<dbReference type="SUPFAM" id="SSF52540">
    <property type="entry name" value="P-loop containing nucleoside triphosphate hydrolases"/>
    <property type="match status" value="1"/>
</dbReference>
<dbReference type="Gene3D" id="3.40.50.300">
    <property type="entry name" value="P-loop containing nucleotide triphosphate hydrolases"/>
    <property type="match status" value="1"/>
</dbReference>
<keyword evidence="2" id="KW-0067">ATP-binding</keyword>
<dbReference type="InterPro" id="IPR027417">
    <property type="entry name" value="P-loop_NTPase"/>
</dbReference>
<dbReference type="InterPro" id="IPR003593">
    <property type="entry name" value="AAA+_ATPase"/>
</dbReference>
<dbReference type="SUPFAM" id="SSF55785">
    <property type="entry name" value="PYP-like sensor domain (PAS domain)"/>
    <property type="match status" value="1"/>
</dbReference>